<proteinExistence type="predicted"/>
<keyword evidence="5" id="KW-0282">Flagellum</keyword>
<evidence type="ECO:0000256" key="12">
    <source>
        <dbReference type="PROSITE-ProRule" id="PRU00221"/>
    </source>
</evidence>
<dbReference type="PANTHER" id="PTHR12442:SF12">
    <property type="entry name" value="DYNEIN AXONEMAL INTERMEDIATE CHAIN 4"/>
    <property type="match status" value="1"/>
</dbReference>
<evidence type="ECO:0000256" key="9">
    <source>
        <dbReference type="ARBA" id="ARBA00024190"/>
    </source>
</evidence>
<evidence type="ECO:0000256" key="1">
    <source>
        <dbReference type="ARBA" id="ARBA00004611"/>
    </source>
</evidence>
<dbReference type="GO" id="GO:0003341">
    <property type="term" value="P:cilium movement"/>
    <property type="evidence" value="ECO:0007669"/>
    <property type="project" value="TreeGrafter"/>
</dbReference>
<dbReference type="Proteomes" id="UP000694424">
    <property type="component" value="Unplaced"/>
</dbReference>
<protein>
    <recommendedName>
        <fullName evidence="10">Dynein axonemal intermediate chain 4</fullName>
    </recommendedName>
    <alternativeName>
        <fullName evidence="11">WD repeat-containing protein 78</fullName>
    </alternativeName>
</protein>
<evidence type="ECO:0000256" key="8">
    <source>
        <dbReference type="ARBA" id="ARBA00023273"/>
    </source>
</evidence>
<organism evidence="13 14">
    <name type="scientific">Apteryx owenii</name>
    <name type="common">Little spotted kiwi</name>
    <dbReference type="NCBI Taxonomy" id="8824"/>
    <lineage>
        <taxon>Eukaryota</taxon>
        <taxon>Metazoa</taxon>
        <taxon>Chordata</taxon>
        <taxon>Craniata</taxon>
        <taxon>Vertebrata</taxon>
        <taxon>Euteleostomi</taxon>
        <taxon>Archelosauria</taxon>
        <taxon>Archosauria</taxon>
        <taxon>Dinosauria</taxon>
        <taxon>Saurischia</taxon>
        <taxon>Theropoda</taxon>
        <taxon>Coelurosauria</taxon>
        <taxon>Aves</taxon>
        <taxon>Palaeognathae</taxon>
        <taxon>Apterygiformes</taxon>
        <taxon>Apterygidae</taxon>
        <taxon>Apteryx</taxon>
    </lineage>
</organism>
<evidence type="ECO:0000256" key="10">
    <source>
        <dbReference type="ARBA" id="ARBA00040002"/>
    </source>
</evidence>
<dbReference type="GO" id="GO:0045503">
    <property type="term" value="F:dynein light chain binding"/>
    <property type="evidence" value="ECO:0007669"/>
    <property type="project" value="TreeGrafter"/>
</dbReference>
<dbReference type="InterPro" id="IPR001680">
    <property type="entry name" value="WD40_rpt"/>
</dbReference>
<evidence type="ECO:0000256" key="5">
    <source>
        <dbReference type="ARBA" id="ARBA00022846"/>
    </source>
</evidence>
<keyword evidence="7" id="KW-0206">Cytoskeleton</keyword>
<dbReference type="PANTHER" id="PTHR12442">
    <property type="entry name" value="DYNEIN INTERMEDIATE CHAIN"/>
    <property type="match status" value="1"/>
</dbReference>
<dbReference type="GO" id="GO:0045504">
    <property type="term" value="F:dynein heavy chain binding"/>
    <property type="evidence" value="ECO:0007669"/>
    <property type="project" value="TreeGrafter"/>
</dbReference>
<keyword evidence="2" id="KW-0963">Cytoplasm</keyword>
<dbReference type="SUPFAM" id="SSF50978">
    <property type="entry name" value="WD40 repeat-like"/>
    <property type="match status" value="1"/>
</dbReference>
<dbReference type="Ensembl" id="ENSAOWT00000022810.1">
    <property type="protein sequence ID" value="ENSAOWP00000020130.1"/>
    <property type="gene ID" value="ENSAOWG00000013617.1"/>
</dbReference>
<name>A0A8B9Q440_APTOW</name>
<evidence type="ECO:0000256" key="6">
    <source>
        <dbReference type="ARBA" id="ARBA00023069"/>
    </source>
</evidence>
<dbReference type="Pfam" id="PF00400">
    <property type="entry name" value="WD40"/>
    <property type="match status" value="1"/>
</dbReference>
<dbReference type="SMART" id="SM00320">
    <property type="entry name" value="WD40"/>
    <property type="match status" value="3"/>
</dbReference>
<keyword evidence="6" id="KW-0969">Cilium</keyword>
<dbReference type="InterPro" id="IPR050687">
    <property type="entry name" value="Dynein_IC"/>
</dbReference>
<evidence type="ECO:0000256" key="7">
    <source>
        <dbReference type="ARBA" id="ARBA00023212"/>
    </source>
</evidence>
<evidence type="ECO:0000256" key="11">
    <source>
        <dbReference type="ARBA" id="ARBA00041557"/>
    </source>
</evidence>
<evidence type="ECO:0000256" key="3">
    <source>
        <dbReference type="ARBA" id="ARBA00022574"/>
    </source>
</evidence>
<dbReference type="GO" id="GO:0005858">
    <property type="term" value="C:axonemal dynein complex"/>
    <property type="evidence" value="ECO:0007669"/>
    <property type="project" value="TreeGrafter"/>
</dbReference>
<keyword evidence="4" id="KW-0677">Repeat</keyword>
<dbReference type="PROSITE" id="PS50082">
    <property type="entry name" value="WD_REPEATS_2"/>
    <property type="match status" value="1"/>
</dbReference>
<feature type="repeat" description="WD" evidence="12">
    <location>
        <begin position="37"/>
        <end position="79"/>
    </location>
</feature>
<evidence type="ECO:0000256" key="4">
    <source>
        <dbReference type="ARBA" id="ARBA00022737"/>
    </source>
</evidence>
<accession>A0A8B9Q440</accession>
<evidence type="ECO:0000313" key="14">
    <source>
        <dbReference type="Proteomes" id="UP000694424"/>
    </source>
</evidence>
<keyword evidence="14" id="KW-1185">Reference proteome</keyword>
<keyword evidence="3 12" id="KW-0853">WD repeat</keyword>
<dbReference type="InterPro" id="IPR036322">
    <property type="entry name" value="WD40_repeat_dom_sf"/>
</dbReference>
<reference evidence="13" key="1">
    <citation type="submission" date="2025-08" db="UniProtKB">
        <authorList>
            <consortium name="Ensembl"/>
        </authorList>
    </citation>
    <scope>IDENTIFICATION</scope>
</reference>
<keyword evidence="8" id="KW-0966">Cell projection</keyword>
<dbReference type="InterPro" id="IPR015943">
    <property type="entry name" value="WD40/YVTN_repeat-like_dom_sf"/>
</dbReference>
<evidence type="ECO:0000313" key="13">
    <source>
        <dbReference type="Ensembl" id="ENSAOWP00000020130.1"/>
    </source>
</evidence>
<sequence>MCFDFYPKDTNLYLAGTEEGLIHKCSCSYNEQFLETYRGHKGPVYKIAWNPFSTDMFLSCSADWSIILWHQDSQKPLLTFSSTTAVVHDIVWSPKSVFIFVAVNENRAEIWDLSISTLDPLITRSANPEVKFTSVLFAKNTDCLLIGDSEGQVSVFELANPRARKTSRGTNAYRVFGKH</sequence>
<evidence type="ECO:0000256" key="2">
    <source>
        <dbReference type="ARBA" id="ARBA00022490"/>
    </source>
</evidence>
<reference evidence="13" key="2">
    <citation type="submission" date="2025-09" db="UniProtKB">
        <authorList>
            <consortium name="Ensembl"/>
        </authorList>
    </citation>
    <scope>IDENTIFICATION</scope>
</reference>
<dbReference type="Gene3D" id="2.130.10.10">
    <property type="entry name" value="YVTN repeat-like/Quinoprotein amine dehydrogenase"/>
    <property type="match status" value="1"/>
</dbReference>
<dbReference type="GO" id="GO:0120293">
    <property type="term" value="C:dynein axonemal particle"/>
    <property type="evidence" value="ECO:0007669"/>
    <property type="project" value="UniProtKB-SubCell"/>
</dbReference>
<comment type="subcellular location">
    <subcellularLocation>
        <location evidence="1">Cytoplasm</location>
        <location evidence="1">Cytoskeleton</location>
        <location evidence="1">Flagellum axoneme</location>
    </subcellularLocation>
    <subcellularLocation>
        <location evidence="9">Dynein axonemal particle</location>
    </subcellularLocation>
</comment>
<dbReference type="AlphaFoldDB" id="A0A8B9Q440"/>